<name>A0A6G1CL77_9ORYZ</name>
<proteinExistence type="predicted"/>
<protein>
    <submittedName>
        <fullName evidence="2">Uncharacterized protein</fullName>
    </submittedName>
</protein>
<dbReference type="Proteomes" id="UP000479710">
    <property type="component" value="Unassembled WGS sequence"/>
</dbReference>
<keyword evidence="3" id="KW-1185">Reference proteome</keyword>
<sequence>MAGDDETAFLPQESNPRHPGPADLQRLSVFVFGTAAGGEGAGDTGAEVAEGTAGLVGLGIEMSTSL</sequence>
<evidence type="ECO:0000313" key="2">
    <source>
        <dbReference type="EMBL" id="KAF0900890.1"/>
    </source>
</evidence>
<reference evidence="2 3" key="1">
    <citation type="submission" date="2019-11" db="EMBL/GenBank/DDBJ databases">
        <title>Whole genome sequence of Oryza granulata.</title>
        <authorList>
            <person name="Li W."/>
        </authorList>
    </citation>
    <scope>NUCLEOTIDE SEQUENCE [LARGE SCALE GENOMIC DNA]</scope>
    <source>
        <strain evidence="3">cv. Menghai</strain>
        <tissue evidence="2">Leaf</tissue>
    </source>
</reference>
<dbReference type="AlphaFoldDB" id="A0A6G1CL77"/>
<feature type="region of interest" description="Disordered" evidence="1">
    <location>
        <begin position="1"/>
        <end position="23"/>
    </location>
</feature>
<evidence type="ECO:0000256" key="1">
    <source>
        <dbReference type="SAM" id="MobiDB-lite"/>
    </source>
</evidence>
<organism evidence="2 3">
    <name type="scientific">Oryza meyeriana var. granulata</name>
    <dbReference type="NCBI Taxonomy" id="110450"/>
    <lineage>
        <taxon>Eukaryota</taxon>
        <taxon>Viridiplantae</taxon>
        <taxon>Streptophyta</taxon>
        <taxon>Embryophyta</taxon>
        <taxon>Tracheophyta</taxon>
        <taxon>Spermatophyta</taxon>
        <taxon>Magnoliopsida</taxon>
        <taxon>Liliopsida</taxon>
        <taxon>Poales</taxon>
        <taxon>Poaceae</taxon>
        <taxon>BOP clade</taxon>
        <taxon>Oryzoideae</taxon>
        <taxon>Oryzeae</taxon>
        <taxon>Oryzinae</taxon>
        <taxon>Oryza</taxon>
        <taxon>Oryza meyeriana</taxon>
    </lineage>
</organism>
<accession>A0A6G1CL77</accession>
<gene>
    <name evidence="2" type="ORF">E2562_036709</name>
</gene>
<dbReference type="EMBL" id="SPHZ02000009">
    <property type="protein sequence ID" value="KAF0900890.1"/>
    <property type="molecule type" value="Genomic_DNA"/>
</dbReference>
<comment type="caution">
    <text evidence="2">The sequence shown here is derived from an EMBL/GenBank/DDBJ whole genome shotgun (WGS) entry which is preliminary data.</text>
</comment>
<evidence type="ECO:0000313" key="3">
    <source>
        <dbReference type="Proteomes" id="UP000479710"/>
    </source>
</evidence>